<dbReference type="AlphaFoldDB" id="A0A0A9BHD6"/>
<name>A0A0A9BHD6_ARUDO</name>
<dbReference type="EMBL" id="GBRH01237295">
    <property type="protein sequence ID" value="JAD60600.1"/>
    <property type="molecule type" value="Transcribed_RNA"/>
</dbReference>
<proteinExistence type="predicted"/>
<reference evidence="1" key="1">
    <citation type="submission" date="2014-09" db="EMBL/GenBank/DDBJ databases">
        <authorList>
            <person name="Magalhaes I.L.F."/>
            <person name="Oliveira U."/>
            <person name="Santos F.R."/>
            <person name="Vidigal T.H.D.A."/>
            <person name="Brescovit A.D."/>
            <person name="Santos A.J."/>
        </authorList>
    </citation>
    <scope>NUCLEOTIDE SEQUENCE</scope>
    <source>
        <tissue evidence="1">Shoot tissue taken approximately 20 cm above the soil surface</tissue>
    </source>
</reference>
<organism evidence="1">
    <name type="scientific">Arundo donax</name>
    <name type="common">Giant reed</name>
    <name type="synonym">Donax arundinaceus</name>
    <dbReference type="NCBI Taxonomy" id="35708"/>
    <lineage>
        <taxon>Eukaryota</taxon>
        <taxon>Viridiplantae</taxon>
        <taxon>Streptophyta</taxon>
        <taxon>Embryophyta</taxon>
        <taxon>Tracheophyta</taxon>
        <taxon>Spermatophyta</taxon>
        <taxon>Magnoliopsida</taxon>
        <taxon>Liliopsida</taxon>
        <taxon>Poales</taxon>
        <taxon>Poaceae</taxon>
        <taxon>PACMAD clade</taxon>
        <taxon>Arundinoideae</taxon>
        <taxon>Arundineae</taxon>
        <taxon>Arundo</taxon>
    </lineage>
</organism>
<protein>
    <submittedName>
        <fullName evidence="1">Uncharacterized protein</fullName>
    </submittedName>
</protein>
<accession>A0A0A9BHD6</accession>
<evidence type="ECO:0000313" key="1">
    <source>
        <dbReference type="EMBL" id="JAD60600.1"/>
    </source>
</evidence>
<reference evidence="1" key="2">
    <citation type="journal article" date="2015" name="Data Brief">
        <title>Shoot transcriptome of the giant reed, Arundo donax.</title>
        <authorList>
            <person name="Barrero R.A."/>
            <person name="Guerrero F.D."/>
            <person name="Moolhuijzen P."/>
            <person name="Goolsby J.A."/>
            <person name="Tidwell J."/>
            <person name="Bellgard S.E."/>
            <person name="Bellgard M.I."/>
        </authorList>
    </citation>
    <scope>NUCLEOTIDE SEQUENCE</scope>
    <source>
        <tissue evidence="1">Shoot tissue taken approximately 20 cm above the soil surface</tissue>
    </source>
</reference>
<sequence length="29" mass="3413">MIFLGYQNVRSELLGSCFPLFWDFGCCCY</sequence>